<proteinExistence type="predicted"/>
<dbReference type="Proteomes" id="UP001216595">
    <property type="component" value="Unassembled WGS sequence"/>
</dbReference>
<feature type="compositionally biased region" description="Basic and acidic residues" evidence="1">
    <location>
        <begin position="1"/>
        <end position="10"/>
    </location>
</feature>
<keyword evidence="4" id="KW-1185">Reference proteome</keyword>
<organism evidence="3 4">
    <name type="scientific">Asticcacaulis currens</name>
    <dbReference type="NCBI Taxonomy" id="2984210"/>
    <lineage>
        <taxon>Bacteria</taxon>
        <taxon>Pseudomonadati</taxon>
        <taxon>Pseudomonadota</taxon>
        <taxon>Alphaproteobacteria</taxon>
        <taxon>Caulobacterales</taxon>
        <taxon>Caulobacteraceae</taxon>
        <taxon>Asticcacaulis</taxon>
    </lineage>
</organism>
<keyword evidence="2" id="KW-0812">Transmembrane</keyword>
<comment type="caution">
    <text evidence="3">The sequence shown here is derived from an EMBL/GenBank/DDBJ whole genome shotgun (WGS) entry which is preliminary data.</text>
</comment>
<dbReference type="EMBL" id="JAQQKW010000002">
    <property type="protein sequence ID" value="MDC7693638.1"/>
    <property type="molecule type" value="Genomic_DNA"/>
</dbReference>
<feature type="transmembrane region" description="Helical" evidence="2">
    <location>
        <begin position="369"/>
        <end position="391"/>
    </location>
</feature>
<gene>
    <name evidence="3" type="ORF">PQU94_05010</name>
</gene>
<name>A0ABT5IBX2_9CAUL</name>
<keyword evidence="2" id="KW-1133">Transmembrane helix</keyword>
<feature type="transmembrane region" description="Helical" evidence="2">
    <location>
        <begin position="187"/>
        <end position="211"/>
    </location>
</feature>
<sequence length="544" mass="62893">MRRKQTKTDSTKVPPKVKTPKPARKTDRRKSWSAYIDDADRYGFFKLKNTTLRTMEEGQYEQIIEDDTRWQSLRERMDADFTHSLEMFPFSERLDDKSQNIQNWIERYTAHISNLLMWCLRAFRLTAISLPQRYYAITRLNIEDRFPGGRASGDPGDGDIRDMLAAFRQSFRENLAFYILKKRQYQFAVTVCFALASASLLFFFSNINALLTQLVTVPFQNQLPQGHVIDMSPVTPLLVAALIIGFYRFGRWFYIRESRNLFDFYNNSQTESCKTLDKQAALRTKNLKNLITTMAARLGKDSTSVLKGGAARSEETNSRWPELAYRWTLLIYWLGRRMENVERYTQLQIWLVRRTHYFYRIVATTSNHLVTGLVMGVIALCGAAVAGRLVFSRVDVQGVIDTIVAPAWAWVAAIVADIAQRLGLGHWRMPELSLHVASTSAKTSVLPDIHSVLAYLSEQGIYDNTMLGLYLLCCLFALVLAVRFNLKVSRLSTDEWNTSLELIQQNLDVANWDRFHSVNLHHLLADQVRNDKKVILRREDWVQR</sequence>
<protein>
    <recommendedName>
        <fullName evidence="5">DUF4231 domain-containing protein</fullName>
    </recommendedName>
</protein>
<feature type="transmembrane region" description="Helical" evidence="2">
    <location>
        <begin position="231"/>
        <end position="249"/>
    </location>
</feature>
<reference evidence="3 4" key="1">
    <citation type="submission" date="2023-01" db="EMBL/GenBank/DDBJ databases">
        <title>Novel species of the genus Asticcacaulis isolated from rivers.</title>
        <authorList>
            <person name="Lu H."/>
        </authorList>
    </citation>
    <scope>NUCLEOTIDE SEQUENCE [LARGE SCALE GENOMIC DNA]</scope>
    <source>
        <strain evidence="3 4">DXS10W</strain>
    </source>
</reference>
<keyword evidence="2" id="KW-0472">Membrane</keyword>
<feature type="transmembrane region" description="Helical" evidence="2">
    <location>
        <begin position="467"/>
        <end position="486"/>
    </location>
</feature>
<evidence type="ECO:0000313" key="3">
    <source>
        <dbReference type="EMBL" id="MDC7693638.1"/>
    </source>
</evidence>
<feature type="region of interest" description="Disordered" evidence="1">
    <location>
        <begin position="1"/>
        <end position="30"/>
    </location>
</feature>
<evidence type="ECO:0000256" key="2">
    <source>
        <dbReference type="SAM" id="Phobius"/>
    </source>
</evidence>
<feature type="compositionally biased region" description="Basic residues" evidence="1">
    <location>
        <begin position="18"/>
        <end position="28"/>
    </location>
</feature>
<accession>A0ABT5IBX2</accession>
<evidence type="ECO:0008006" key="5">
    <source>
        <dbReference type="Google" id="ProtNLM"/>
    </source>
</evidence>
<dbReference type="RefSeq" id="WP_272740388.1">
    <property type="nucleotide sequence ID" value="NZ_JAQQKW010000002.1"/>
</dbReference>
<evidence type="ECO:0000256" key="1">
    <source>
        <dbReference type="SAM" id="MobiDB-lite"/>
    </source>
</evidence>
<evidence type="ECO:0000313" key="4">
    <source>
        <dbReference type="Proteomes" id="UP001216595"/>
    </source>
</evidence>